<reference evidence="1" key="1">
    <citation type="submission" date="2021-01" db="EMBL/GenBank/DDBJ databases">
        <authorList>
            <consortium name="Genoscope - CEA"/>
            <person name="William W."/>
        </authorList>
    </citation>
    <scope>NUCLEOTIDE SEQUENCE</scope>
</reference>
<protein>
    <submittedName>
        <fullName evidence="1">Uncharacterized protein</fullName>
    </submittedName>
</protein>
<organism evidence="1 2">
    <name type="scientific">Paramecium sonneborni</name>
    <dbReference type="NCBI Taxonomy" id="65129"/>
    <lineage>
        <taxon>Eukaryota</taxon>
        <taxon>Sar</taxon>
        <taxon>Alveolata</taxon>
        <taxon>Ciliophora</taxon>
        <taxon>Intramacronucleata</taxon>
        <taxon>Oligohymenophorea</taxon>
        <taxon>Peniculida</taxon>
        <taxon>Parameciidae</taxon>
        <taxon>Paramecium</taxon>
    </lineage>
</organism>
<evidence type="ECO:0000313" key="2">
    <source>
        <dbReference type="Proteomes" id="UP000692954"/>
    </source>
</evidence>
<comment type="caution">
    <text evidence="1">The sequence shown here is derived from an EMBL/GenBank/DDBJ whole genome shotgun (WGS) entry which is preliminary data.</text>
</comment>
<dbReference type="EMBL" id="CAJJDN010000042">
    <property type="protein sequence ID" value="CAD8081416.1"/>
    <property type="molecule type" value="Genomic_DNA"/>
</dbReference>
<gene>
    <name evidence="1" type="ORF">PSON_ATCC_30995.1.T0420013</name>
</gene>
<accession>A0A8S1MVL5</accession>
<dbReference type="AlphaFoldDB" id="A0A8S1MVL5"/>
<sequence length="129" mass="16113">MYKNYENMWEQNQNNFQIMLPQLTNRLRKDFFFILEFPKFYIRTQDNQRNQMIMEVNLQINDQSINKNICKQQNKEDLEIQKQYYRMIVKEIIIDQARKACEQYKFEKVQDKIHQMIPDLRFNLSQINY</sequence>
<proteinExistence type="predicted"/>
<dbReference type="Proteomes" id="UP000692954">
    <property type="component" value="Unassembled WGS sequence"/>
</dbReference>
<name>A0A8S1MVL5_9CILI</name>
<evidence type="ECO:0000313" key="1">
    <source>
        <dbReference type="EMBL" id="CAD8081416.1"/>
    </source>
</evidence>
<keyword evidence="2" id="KW-1185">Reference proteome</keyword>